<dbReference type="HOGENOM" id="CLU_2481854_0_0_11"/>
<protein>
    <submittedName>
        <fullName evidence="1">Uncharacterized protein</fullName>
    </submittedName>
</protein>
<proteinExistence type="predicted"/>
<reference evidence="1" key="1">
    <citation type="journal article" date="2012" name="J. Bacteriol.">
        <title>Genome Sequence of Streptomyces auratus Strain AGR0001, a Phoslactomycin-Producing Actinomycete.</title>
        <authorList>
            <person name="Han X."/>
            <person name="Li M."/>
            <person name="Ding Z."/>
            <person name="Zhao J."/>
            <person name="Ji K."/>
            <person name="Wen M."/>
            <person name="Lu T."/>
        </authorList>
    </citation>
    <scope>NUCLEOTIDE SEQUENCE [LARGE SCALE GENOMIC DNA]</scope>
    <source>
        <strain evidence="1">AGR0001</strain>
    </source>
</reference>
<accession>J2JQB2</accession>
<name>J2JQB2_9ACTN</name>
<organism evidence="1">
    <name type="scientific">Streptomyces auratus AGR0001</name>
    <dbReference type="NCBI Taxonomy" id="1160718"/>
    <lineage>
        <taxon>Bacteria</taxon>
        <taxon>Bacillati</taxon>
        <taxon>Actinomycetota</taxon>
        <taxon>Actinomycetes</taxon>
        <taxon>Kitasatosporales</taxon>
        <taxon>Streptomycetaceae</taxon>
        <taxon>Streptomyces</taxon>
    </lineage>
</organism>
<dbReference type="EMBL" id="AJGV01000214">
    <property type="protein sequence ID" value="EJJ02588.1"/>
    <property type="molecule type" value="Genomic_DNA"/>
</dbReference>
<evidence type="ECO:0000313" key="1">
    <source>
        <dbReference type="EMBL" id="EJJ02588.1"/>
    </source>
</evidence>
<comment type="caution">
    <text evidence="1">The sequence shown here is derived from an EMBL/GenBank/DDBJ whole genome shotgun (WGS) entry which is preliminary data.</text>
</comment>
<dbReference type="AlphaFoldDB" id="J2JQB2"/>
<sequence length="87" mass="9061">MDGVVVCGLGVAQFNPGDVEGVDVDQGHEFGSHGSRDPPVQALERLDLVVMLCATRVRVGGKGFQTCLGLDQGVTSLPQQGQLDAVL</sequence>
<gene>
    <name evidence="1" type="ORF">SU9_32863</name>
</gene>